<protein>
    <recommendedName>
        <fullName evidence="3">Sulfurtransferase complex subunit TusB</fullName>
    </recommendedName>
</protein>
<reference evidence="1 2" key="1">
    <citation type="submission" date="2017-11" db="EMBL/GenBank/DDBJ databases">
        <title>Reclassification of Bisgaard taxon 7 as Conservatibacter flavescens gen. nov., sp. nov.</title>
        <authorList>
            <person name="Christensen H."/>
        </authorList>
    </citation>
    <scope>NUCLEOTIDE SEQUENCE [LARGE SCALE GENOMIC DNA]</scope>
    <source>
        <strain evidence="1 2">7_4</strain>
    </source>
</reference>
<proteinExistence type="predicted"/>
<gene>
    <name evidence="1" type="ORF">CVP05_11160</name>
</gene>
<comment type="caution">
    <text evidence="1">The sequence shown here is derived from an EMBL/GenBank/DDBJ whole genome shotgun (WGS) entry which is preliminary data.</text>
</comment>
<sequence>MLYTFSRSDYSLDELERYLANAGINDAIVLWQNGVLLALKYPNLFEGCFALQQDIEARGLQAMNLKVQLISLTDLVGLTERYFPQLAL</sequence>
<dbReference type="RefSeq" id="WP_100289652.1">
    <property type="nucleotide sequence ID" value="NZ_PHHA01000029.1"/>
</dbReference>
<accession>A0A2M8S002</accession>
<dbReference type="GO" id="GO:0002143">
    <property type="term" value="P:tRNA wobble position uridine thiolation"/>
    <property type="evidence" value="ECO:0007669"/>
    <property type="project" value="InterPro"/>
</dbReference>
<dbReference type="GO" id="GO:0005737">
    <property type="term" value="C:cytoplasm"/>
    <property type="evidence" value="ECO:0007669"/>
    <property type="project" value="InterPro"/>
</dbReference>
<dbReference type="Proteomes" id="UP000229329">
    <property type="component" value="Unassembled WGS sequence"/>
</dbReference>
<evidence type="ECO:0008006" key="3">
    <source>
        <dbReference type="Google" id="ProtNLM"/>
    </source>
</evidence>
<name>A0A2M8S002_9PAST</name>
<evidence type="ECO:0000313" key="2">
    <source>
        <dbReference type="Proteomes" id="UP000229329"/>
    </source>
</evidence>
<dbReference type="InterPro" id="IPR027396">
    <property type="entry name" value="DsrEFH-like"/>
</dbReference>
<dbReference type="Pfam" id="PF04077">
    <property type="entry name" value="DsrH"/>
    <property type="match status" value="1"/>
</dbReference>
<keyword evidence="2" id="KW-1185">Reference proteome</keyword>
<dbReference type="OrthoDB" id="7064722at2"/>
<organism evidence="1 2">
    <name type="scientific">Conservatibacter flavescens</name>
    <dbReference type="NCBI Taxonomy" id="28161"/>
    <lineage>
        <taxon>Bacteria</taxon>
        <taxon>Pseudomonadati</taxon>
        <taxon>Pseudomonadota</taxon>
        <taxon>Gammaproteobacteria</taxon>
        <taxon>Pasteurellales</taxon>
        <taxon>Pasteurellaceae</taxon>
        <taxon>Conservatibacter</taxon>
    </lineage>
</organism>
<dbReference type="SUPFAM" id="SSF75169">
    <property type="entry name" value="DsrEFH-like"/>
    <property type="match status" value="1"/>
</dbReference>
<dbReference type="InterPro" id="IPR007215">
    <property type="entry name" value="Sulphur_relay_TusB/DsrH"/>
</dbReference>
<dbReference type="AlphaFoldDB" id="A0A2M8S002"/>
<dbReference type="EMBL" id="PHHA01000029">
    <property type="protein sequence ID" value="PJG84469.1"/>
    <property type="molecule type" value="Genomic_DNA"/>
</dbReference>
<dbReference type="Gene3D" id="3.40.1260.10">
    <property type="entry name" value="DsrEFH-like"/>
    <property type="match status" value="1"/>
</dbReference>
<evidence type="ECO:0000313" key="1">
    <source>
        <dbReference type="EMBL" id="PJG84469.1"/>
    </source>
</evidence>